<evidence type="ECO:0000256" key="2">
    <source>
        <dbReference type="ARBA" id="ARBA00022525"/>
    </source>
</evidence>
<proteinExistence type="evidence at transcript level"/>
<dbReference type="AlphaFoldDB" id="H2BKP8"/>
<protein>
    <submittedName>
        <fullName evidence="5">M superfamily MMSK group conopeptide S3-WP01</fullName>
    </submittedName>
</protein>
<accession>H2BKP8</accession>
<dbReference type="GO" id="GO:0008200">
    <property type="term" value="F:ion channel inhibitor activity"/>
    <property type="evidence" value="ECO:0007669"/>
    <property type="project" value="InterPro"/>
</dbReference>
<name>H2BKP8_CONST</name>
<sequence length="70" mass="7864">MMSKLGALLTICLLLFSLTAVPLDGDQHADQPAQRLQDRIPTEDHPLFDLNKRCCDDSECSYSCWPCCYG</sequence>
<keyword evidence="4" id="KW-0732">Signal</keyword>
<evidence type="ECO:0000256" key="1">
    <source>
        <dbReference type="ARBA" id="ARBA00004613"/>
    </source>
</evidence>
<keyword evidence="3" id="KW-1015">Disulfide bond</keyword>
<keyword evidence="2" id="KW-0964">Secreted</keyword>
<feature type="signal peptide" evidence="4">
    <location>
        <begin position="1"/>
        <end position="20"/>
    </location>
</feature>
<dbReference type="GO" id="GO:0005576">
    <property type="term" value="C:extracellular region"/>
    <property type="evidence" value="ECO:0007669"/>
    <property type="project" value="UniProtKB-SubCell"/>
</dbReference>
<feature type="chain" id="PRO_5003560254" evidence="4">
    <location>
        <begin position="21"/>
        <end position="70"/>
    </location>
</feature>
<evidence type="ECO:0000256" key="4">
    <source>
        <dbReference type="SAM" id="SignalP"/>
    </source>
</evidence>
<evidence type="ECO:0000256" key="3">
    <source>
        <dbReference type="ARBA" id="ARBA00023157"/>
    </source>
</evidence>
<reference evidence="5" key="1">
    <citation type="journal article" date="2013" name="Toxicon">
        <title>Characterizing the evolution and functions of the M-superfamily conotoxins.</title>
        <authorList>
            <person name="Zhou M."/>
            <person name="Wang L."/>
            <person name="Wu Y."/>
            <person name="Zhu X."/>
            <person name="Feng Y."/>
            <person name="Chen Z."/>
            <person name="Li Y."/>
            <person name="Sun D."/>
            <person name="Ren Z."/>
            <person name="Xu A."/>
        </authorList>
    </citation>
    <scope>NUCLEOTIDE SEQUENCE</scope>
</reference>
<dbReference type="EMBL" id="JF510883">
    <property type="protein sequence ID" value="AEX60369.1"/>
    <property type="molecule type" value="mRNA"/>
</dbReference>
<dbReference type="Pfam" id="PF02950">
    <property type="entry name" value="Conotoxin"/>
    <property type="match status" value="1"/>
</dbReference>
<evidence type="ECO:0000313" key="5">
    <source>
        <dbReference type="EMBL" id="AEX60369.1"/>
    </source>
</evidence>
<organism evidence="5">
    <name type="scientific">Conus striatus</name>
    <name type="common">Striated cone</name>
    <dbReference type="NCBI Taxonomy" id="6493"/>
    <lineage>
        <taxon>Eukaryota</taxon>
        <taxon>Metazoa</taxon>
        <taxon>Spiralia</taxon>
        <taxon>Lophotrochozoa</taxon>
        <taxon>Mollusca</taxon>
        <taxon>Gastropoda</taxon>
        <taxon>Caenogastropoda</taxon>
        <taxon>Neogastropoda</taxon>
        <taxon>Conoidea</taxon>
        <taxon>Conidae</taxon>
        <taxon>Conus</taxon>
        <taxon>Pionoconus</taxon>
    </lineage>
</organism>
<dbReference type="InterPro" id="IPR004214">
    <property type="entry name" value="Conotoxin"/>
</dbReference>
<comment type="subcellular location">
    <subcellularLocation>
        <location evidence="1">Secreted</location>
    </subcellularLocation>
</comment>